<protein>
    <submittedName>
        <fullName evidence="1">Uncharacterized protein</fullName>
    </submittedName>
</protein>
<gene>
    <name evidence="1" type="ORF">H0E84_17845</name>
</gene>
<dbReference type="Pfam" id="PF19740">
    <property type="entry name" value="DUF6229"/>
    <property type="match status" value="1"/>
</dbReference>
<accession>A0A853JFT9</accession>
<keyword evidence="2" id="KW-1185">Reference proteome</keyword>
<evidence type="ECO:0000313" key="2">
    <source>
        <dbReference type="Proteomes" id="UP000578091"/>
    </source>
</evidence>
<dbReference type="Proteomes" id="UP000578091">
    <property type="component" value="Unassembled WGS sequence"/>
</dbReference>
<proteinExistence type="predicted"/>
<dbReference type="EMBL" id="JACCKA010000091">
    <property type="protein sequence ID" value="NZA28241.1"/>
    <property type="molecule type" value="Genomic_DNA"/>
</dbReference>
<evidence type="ECO:0000313" key="1">
    <source>
        <dbReference type="EMBL" id="NZA28241.1"/>
    </source>
</evidence>
<reference evidence="1 2" key="1">
    <citation type="submission" date="2020-07" db="EMBL/GenBank/DDBJ databases">
        <title>Luteimonas sp. SJ-92.</title>
        <authorList>
            <person name="Huang X.-X."/>
            <person name="Xu L."/>
            <person name="Sun J.-Q."/>
        </authorList>
    </citation>
    <scope>NUCLEOTIDE SEQUENCE [LARGE SCALE GENOMIC DNA]</scope>
    <source>
        <strain evidence="1 2">SJ-92</strain>
    </source>
</reference>
<dbReference type="AlphaFoldDB" id="A0A853JFT9"/>
<name>A0A853JFT9_9GAMM</name>
<comment type="caution">
    <text evidence="1">The sequence shown here is derived from an EMBL/GenBank/DDBJ whole genome shotgun (WGS) entry which is preliminary data.</text>
</comment>
<organism evidence="1 2">
    <name type="scientific">Luteimonas salinisoli</name>
    <dbReference type="NCBI Taxonomy" id="2752307"/>
    <lineage>
        <taxon>Bacteria</taxon>
        <taxon>Pseudomonadati</taxon>
        <taxon>Pseudomonadota</taxon>
        <taxon>Gammaproteobacteria</taxon>
        <taxon>Lysobacterales</taxon>
        <taxon>Lysobacteraceae</taxon>
        <taxon>Luteimonas</taxon>
    </lineage>
</organism>
<dbReference type="InterPro" id="IPR046197">
    <property type="entry name" value="DUF6229"/>
</dbReference>
<sequence>MKNASQSAELVAQWRSNAQAGNPAGPLFVSGEFAEADIVCETGTGSGQCGTACSGSLTRMCC</sequence>
<dbReference type="RefSeq" id="WP_180680001.1">
    <property type="nucleotide sequence ID" value="NZ_JACCKA010000091.1"/>
</dbReference>